<dbReference type="InterPro" id="IPR058192">
    <property type="entry name" value="WHD_ROQ1-like"/>
</dbReference>
<comment type="caution">
    <text evidence="5">The sequence shown here is derived from an EMBL/GenBank/DDBJ whole genome shotgun (WGS) entry which is preliminary data.</text>
</comment>
<dbReference type="SUPFAM" id="SSF52540">
    <property type="entry name" value="P-loop containing nucleoside triphosphate hydrolases"/>
    <property type="match status" value="1"/>
</dbReference>
<evidence type="ECO:0000256" key="3">
    <source>
        <dbReference type="ARBA" id="ARBA00022821"/>
    </source>
</evidence>
<dbReference type="Gene3D" id="3.40.50.300">
    <property type="entry name" value="P-loop containing nucleotide triphosphate hydrolases"/>
    <property type="match status" value="1"/>
</dbReference>
<dbReference type="InterPro" id="IPR002182">
    <property type="entry name" value="NB-ARC"/>
</dbReference>
<keyword evidence="2" id="KW-0677">Repeat</keyword>
<dbReference type="SUPFAM" id="SSF52047">
    <property type="entry name" value="RNI-like"/>
    <property type="match status" value="1"/>
</dbReference>
<dbReference type="Proteomes" id="UP000824469">
    <property type="component" value="Unassembled WGS sequence"/>
</dbReference>
<dbReference type="SUPFAM" id="SSF52200">
    <property type="entry name" value="Toll/Interleukin receptor TIR domain"/>
    <property type="match status" value="1"/>
</dbReference>
<dbReference type="PROSITE" id="PS50104">
    <property type="entry name" value="TIR"/>
    <property type="match status" value="1"/>
</dbReference>
<evidence type="ECO:0000259" key="4">
    <source>
        <dbReference type="PROSITE" id="PS50104"/>
    </source>
</evidence>
<dbReference type="PRINTS" id="PR00364">
    <property type="entry name" value="DISEASERSIST"/>
</dbReference>
<dbReference type="Gene3D" id="1.10.8.430">
    <property type="entry name" value="Helical domain of apoptotic protease-activating factors"/>
    <property type="match status" value="1"/>
</dbReference>
<dbReference type="GO" id="GO:0006952">
    <property type="term" value="P:defense response"/>
    <property type="evidence" value="ECO:0007669"/>
    <property type="project" value="UniProtKB-KW"/>
</dbReference>
<keyword evidence="6" id="KW-1185">Reference proteome</keyword>
<dbReference type="SMART" id="SM00255">
    <property type="entry name" value="TIR"/>
    <property type="match status" value="1"/>
</dbReference>
<dbReference type="Pfam" id="PF23598">
    <property type="entry name" value="LRR_14"/>
    <property type="match status" value="1"/>
</dbReference>
<accession>A0AA38BTS7</accession>
<evidence type="ECO:0000313" key="5">
    <source>
        <dbReference type="EMBL" id="KAH9289022.1"/>
    </source>
</evidence>
<dbReference type="GO" id="GO:0043531">
    <property type="term" value="F:ADP binding"/>
    <property type="evidence" value="ECO:0007669"/>
    <property type="project" value="InterPro"/>
</dbReference>
<feature type="non-terminal residue" evidence="5">
    <location>
        <position position="1"/>
    </location>
</feature>
<gene>
    <name evidence="5" type="ORF">KI387_033139</name>
</gene>
<dbReference type="InterPro" id="IPR000157">
    <property type="entry name" value="TIR_dom"/>
</dbReference>
<sequence>MASASTSCRIPNNEITPAFDGITPPSASASSSASSLKLPYDIFINHRGPDVKHTLASAIYHPLNAMGLKVFLDSEELHVGDFLPTAIQEAMRTASLHIAIFSQNYAQSPWCLAELSFILKTGTPIIPVFYHVQPNDLRWVGQGKGVYAGAFAEHEKKGRYTLQKLKDWKEALENVSLYIGEIIDNDDDMKRVLKNVVNRALKVMEKVPLEVAKHPVGLKETVEEFERTALESDQTQIVGIWGMGGCGKTTLAKELYKQKCSSMEASSFLLDVRDAAAKSKLHKKQKRLLEDLGVKGVSFDNVDQGKEILSSRLRSVRLLVILDDVDHVDQLDALLPTKEGLGRGSLIIVTTREKQVLTSWGISIVYKIRTLNHFHAQQLFCLHSFLQPFPMSGFEDLVTKFVNACNGLPLSLKVLGAQLYGESRKEHWEDLLHKISDIVPYDLEKSLRVSYEALDDQEKEAFLDTACFFIGRKKKLAIAVWDGSGWRGLYSWERLVNKCLVELEEGGRIRMHDHLRDLGRKIAVCHSPHRIWTEAQILDVQNQGEERLQIRGIILEETAAISNSALQEYPDLPSHLKHLTNSSTGFCGLRRKRFPLGLKILVVGGDNLNRQIAQLSTDLAWLSWSNFSRRNLPSWIALKNLRDLELRSAKNLKELWKDGADVPVLLRELVIYDCLEFRRLPRSIGFLKHLRKIFLQRSRVRNLPEIFCHLQSLEELILIECPMLSSLPNNFGHLTNLRILCLRDSYELRTLPATFKQLTLLQHIDLEGCEKLTIDSDILENMKNLQYLNLSDCRELKDLPLPIANQTPLGELHLMDTRLRESPINIGQLSKLRVMRIGSPFLTSLPTSIGNLSSLTSLYIECCDKLEFLPTSLGNLSSLTFLKISRCHNLESLPTSLEKLTSLKSLVISGCIKLESLPHSVAHLIHLKTSEIWNCPISELDFGRGSLTSSLFNLNSIILCNTRVGEISIFEDRCPGLHKLELLQNHHLTEIEALPTTVKHIRLQNCEMLKNIRVINGDLLNLETLIIYNCAELYMLPSFAESTGLNCFELRGSNKVEKIEGLQRCTSLEKLEAFTCIQKVLGIESLEYMENLRTLQLIGNKRSTVRHCIQTIRKWPEEVVICSKAVSDADAGSLLNLSTFQNLCVIDSFAKKKISSKPIRLRQKHASNADANM</sequence>
<dbReference type="EMBL" id="JAHRHJ020003813">
    <property type="protein sequence ID" value="KAH9289022.1"/>
    <property type="molecule type" value="Genomic_DNA"/>
</dbReference>
<dbReference type="SMART" id="SM00382">
    <property type="entry name" value="AAA"/>
    <property type="match status" value="1"/>
</dbReference>
<evidence type="ECO:0000256" key="2">
    <source>
        <dbReference type="ARBA" id="ARBA00022737"/>
    </source>
</evidence>
<dbReference type="InterPro" id="IPR042197">
    <property type="entry name" value="Apaf_helical"/>
</dbReference>
<dbReference type="InterPro" id="IPR003593">
    <property type="entry name" value="AAA+_ATPase"/>
</dbReference>
<dbReference type="Pfam" id="PF01582">
    <property type="entry name" value="TIR"/>
    <property type="match status" value="1"/>
</dbReference>
<dbReference type="InterPro" id="IPR032675">
    <property type="entry name" value="LRR_dom_sf"/>
</dbReference>
<dbReference type="OMA" id="HRIWTEA"/>
<keyword evidence="3" id="KW-0611">Plant defense</keyword>
<dbReference type="GO" id="GO:0007165">
    <property type="term" value="P:signal transduction"/>
    <property type="evidence" value="ECO:0007669"/>
    <property type="project" value="InterPro"/>
</dbReference>
<dbReference type="PANTHER" id="PTHR11017:SF385">
    <property type="entry name" value="DISEASE RESISTANCE PROTEIN (TIR-NBS-LRR CLASS)-RELATED"/>
    <property type="match status" value="1"/>
</dbReference>
<dbReference type="PANTHER" id="PTHR11017">
    <property type="entry name" value="LEUCINE-RICH REPEAT-CONTAINING PROTEIN"/>
    <property type="match status" value="1"/>
</dbReference>
<dbReference type="Pfam" id="PF23282">
    <property type="entry name" value="WHD_ROQ1"/>
    <property type="match status" value="1"/>
</dbReference>
<dbReference type="Pfam" id="PF00931">
    <property type="entry name" value="NB-ARC"/>
    <property type="match status" value="1"/>
</dbReference>
<dbReference type="Gene3D" id="3.40.50.10140">
    <property type="entry name" value="Toll/interleukin-1 receptor homology (TIR) domain"/>
    <property type="match status" value="1"/>
</dbReference>
<protein>
    <recommendedName>
        <fullName evidence="4">TIR domain-containing protein</fullName>
    </recommendedName>
</protein>
<evidence type="ECO:0000313" key="6">
    <source>
        <dbReference type="Proteomes" id="UP000824469"/>
    </source>
</evidence>
<proteinExistence type="predicted"/>
<dbReference type="AlphaFoldDB" id="A0AA38BTS7"/>
<dbReference type="InterPro" id="IPR055414">
    <property type="entry name" value="LRR_R13L4/SHOC2-like"/>
</dbReference>
<reference evidence="5 6" key="1">
    <citation type="journal article" date="2021" name="Nat. Plants">
        <title>The Taxus genome provides insights into paclitaxel biosynthesis.</title>
        <authorList>
            <person name="Xiong X."/>
            <person name="Gou J."/>
            <person name="Liao Q."/>
            <person name="Li Y."/>
            <person name="Zhou Q."/>
            <person name="Bi G."/>
            <person name="Li C."/>
            <person name="Du R."/>
            <person name="Wang X."/>
            <person name="Sun T."/>
            <person name="Guo L."/>
            <person name="Liang H."/>
            <person name="Lu P."/>
            <person name="Wu Y."/>
            <person name="Zhang Z."/>
            <person name="Ro D.K."/>
            <person name="Shang Y."/>
            <person name="Huang S."/>
            <person name="Yan J."/>
        </authorList>
    </citation>
    <scope>NUCLEOTIDE SEQUENCE [LARGE SCALE GENOMIC DNA]</scope>
    <source>
        <strain evidence="5">Ta-2019</strain>
    </source>
</reference>
<dbReference type="InterPro" id="IPR044974">
    <property type="entry name" value="Disease_R_plants"/>
</dbReference>
<keyword evidence="1" id="KW-0433">Leucine-rich repeat</keyword>
<organism evidence="5 6">
    <name type="scientific">Taxus chinensis</name>
    <name type="common">Chinese yew</name>
    <name type="synonym">Taxus wallichiana var. chinensis</name>
    <dbReference type="NCBI Taxonomy" id="29808"/>
    <lineage>
        <taxon>Eukaryota</taxon>
        <taxon>Viridiplantae</taxon>
        <taxon>Streptophyta</taxon>
        <taxon>Embryophyta</taxon>
        <taxon>Tracheophyta</taxon>
        <taxon>Spermatophyta</taxon>
        <taxon>Pinopsida</taxon>
        <taxon>Pinidae</taxon>
        <taxon>Conifers II</taxon>
        <taxon>Cupressales</taxon>
        <taxon>Taxaceae</taxon>
        <taxon>Taxus</taxon>
    </lineage>
</organism>
<name>A0AA38BTS7_TAXCH</name>
<dbReference type="InterPro" id="IPR035897">
    <property type="entry name" value="Toll_tir_struct_dom_sf"/>
</dbReference>
<dbReference type="GO" id="GO:0051707">
    <property type="term" value="P:response to other organism"/>
    <property type="evidence" value="ECO:0007669"/>
    <property type="project" value="UniProtKB-ARBA"/>
</dbReference>
<dbReference type="Gene3D" id="3.80.10.10">
    <property type="entry name" value="Ribonuclease Inhibitor"/>
    <property type="match status" value="3"/>
</dbReference>
<evidence type="ECO:0000256" key="1">
    <source>
        <dbReference type="ARBA" id="ARBA00022614"/>
    </source>
</evidence>
<feature type="domain" description="TIR" evidence="4">
    <location>
        <begin position="38"/>
        <end position="204"/>
    </location>
</feature>
<dbReference type="SUPFAM" id="SSF52058">
    <property type="entry name" value="L domain-like"/>
    <property type="match status" value="2"/>
</dbReference>
<dbReference type="InterPro" id="IPR027417">
    <property type="entry name" value="P-loop_NTPase"/>
</dbReference>